<dbReference type="OrthoDB" id="194658at2"/>
<evidence type="ECO:0000313" key="7">
    <source>
        <dbReference type="EMBL" id="OLY44050.1"/>
    </source>
</evidence>
<dbReference type="AlphaFoldDB" id="A0A1R0FAR6"/>
<reference evidence="7 8" key="1">
    <citation type="submission" date="2016-12" db="EMBL/GenBank/DDBJ databases">
        <title>Comparative genomics of Bartonella apis.</title>
        <authorList>
            <person name="Engel P."/>
        </authorList>
    </citation>
    <scope>NUCLEOTIDE SEQUENCE [LARGE SCALE GENOMIC DNA]</scope>
    <source>
        <strain evidence="7 8">PEB0149</strain>
    </source>
</reference>
<sequence>MIHRLAIQTRHLFHHNIFAQIGLICVFWIIGEIITWAFNLPIPGAIIGMVLALVALASGKLSILSMKRAADWLIAEMLLFFVPAVLALLNHKEFIGLLGIKILVVILGGTFVVMSITALTIDLCYRWMLMRHVKH</sequence>
<accession>A0A1R0FAR6</accession>
<protein>
    <submittedName>
        <fullName evidence="7">Holin-like protein</fullName>
    </submittedName>
</protein>
<keyword evidence="8" id="KW-1185">Reference proteome</keyword>
<evidence type="ECO:0000256" key="2">
    <source>
        <dbReference type="ARBA" id="ARBA00022475"/>
    </source>
</evidence>
<evidence type="ECO:0000256" key="3">
    <source>
        <dbReference type="ARBA" id="ARBA00022692"/>
    </source>
</evidence>
<dbReference type="InterPro" id="IPR005538">
    <property type="entry name" value="LrgA/CidA"/>
</dbReference>
<evidence type="ECO:0000256" key="6">
    <source>
        <dbReference type="SAM" id="Phobius"/>
    </source>
</evidence>
<keyword evidence="3 6" id="KW-0812">Transmembrane</keyword>
<keyword evidence="5 6" id="KW-0472">Membrane</keyword>
<dbReference type="EMBL" id="LXYT01000001">
    <property type="protein sequence ID" value="OLY44050.1"/>
    <property type="molecule type" value="Genomic_DNA"/>
</dbReference>
<feature type="transmembrane region" description="Helical" evidence="6">
    <location>
        <begin position="36"/>
        <end position="57"/>
    </location>
</feature>
<evidence type="ECO:0000313" key="8">
    <source>
        <dbReference type="Proteomes" id="UP000187344"/>
    </source>
</evidence>
<feature type="transmembrane region" description="Helical" evidence="6">
    <location>
        <begin position="12"/>
        <end position="30"/>
    </location>
</feature>
<dbReference type="GeneID" id="92991329"/>
<keyword evidence="4 6" id="KW-1133">Transmembrane helix</keyword>
<comment type="subcellular location">
    <subcellularLocation>
        <location evidence="1">Cell membrane</location>
        <topology evidence="1">Multi-pass membrane protein</topology>
    </subcellularLocation>
</comment>
<dbReference type="Proteomes" id="UP000187344">
    <property type="component" value="Unassembled WGS sequence"/>
</dbReference>
<feature type="transmembrane region" description="Helical" evidence="6">
    <location>
        <begin position="69"/>
        <end position="89"/>
    </location>
</feature>
<evidence type="ECO:0000256" key="5">
    <source>
        <dbReference type="ARBA" id="ARBA00023136"/>
    </source>
</evidence>
<gene>
    <name evidence="7" type="ORF">PEB0149_015020</name>
</gene>
<dbReference type="GO" id="GO:0005886">
    <property type="term" value="C:plasma membrane"/>
    <property type="evidence" value="ECO:0007669"/>
    <property type="project" value="UniProtKB-SubCell"/>
</dbReference>
<evidence type="ECO:0000256" key="4">
    <source>
        <dbReference type="ARBA" id="ARBA00022989"/>
    </source>
</evidence>
<name>A0A1R0FAR6_9HYPH</name>
<dbReference type="PANTHER" id="PTHR33931:SF2">
    <property type="entry name" value="HOLIN-LIKE PROTEIN CIDA"/>
    <property type="match status" value="1"/>
</dbReference>
<keyword evidence="2" id="KW-1003">Cell membrane</keyword>
<feature type="transmembrane region" description="Helical" evidence="6">
    <location>
        <begin position="95"/>
        <end position="125"/>
    </location>
</feature>
<evidence type="ECO:0000256" key="1">
    <source>
        <dbReference type="ARBA" id="ARBA00004651"/>
    </source>
</evidence>
<dbReference type="PANTHER" id="PTHR33931">
    <property type="entry name" value="HOLIN-LIKE PROTEIN CIDA-RELATED"/>
    <property type="match status" value="1"/>
</dbReference>
<proteinExistence type="predicted"/>
<organism evidence="7 8">
    <name type="scientific">Bartonella apis</name>
    <dbReference type="NCBI Taxonomy" id="1686310"/>
    <lineage>
        <taxon>Bacteria</taxon>
        <taxon>Pseudomonadati</taxon>
        <taxon>Pseudomonadota</taxon>
        <taxon>Alphaproteobacteria</taxon>
        <taxon>Hyphomicrobiales</taxon>
        <taxon>Bartonellaceae</taxon>
        <taxon>Bartonella</taxon>
    </lineage>
</organism>
<dbReference type="Pfam" id="PF03788">
    <property type="entry name" value="LrgA"/>
    <property type="match status" value="1"/>
</dbReference>
<dbReference type="RefSeq" id="WP_075869228.1">
    <property type="nucleotide sequence ID" value="NZ_CALYQA010000007.1"/>
</dbReference>
<comment type="caution">
    <text evidence="7">The sequence shown here is derived from an EMBL/GenBank/DDBJ whole genome shotgun (WGS) entry which is preliminary data.</text>
</comment>